<keyword evidence="13" id="KW-0255">Endonuclease</keyword>
<dbReference type="NCBIfam" id="TIGR00757">
    <property type="entry name" value="RNaseEG"/>
    <property type="match status" value="1"/>
</dbReference>
<evidence type="ECO:0000256" key="4">
    <source>
        <dbReference type="ARBA" id="ARBA00017719"/>
    </source>
</evidence>
<dbReference type="GO" id="GO:0046872">
    <property type="term" value="F:metal ion binding"/>
    <property type="evidence" value="ECO:0007669"/>
    <property type="project" value="UniProtKB-KW"/>
</dbReference>
<dbReference type="GO" id="GO:0004519">
    <property type="term" value="F:endonuclease activity"/>
    <property type="evidence" value="ECO:0007669"/>
    <property type="project" value="UniProtKB-KW"/>
</dbReference>
<keyword evidence="9" id="KW-0819">tRNA processing</keyword>
<feature type="domain" description="S1 motif" evidence="19">
    <location>
        <begin position="36"/>
        <end position="102"/>
    </location>
</feature>
<dbReference type="GO" id="GO:0006364">
    <property type="term" value="P:rRNA processing"/>
    <property type="evidence" value="ECO:0007669"/>
    <property type="project" value="UniProtKB-KW"/>
</dbReference>
<dbReference type="InterPro" id="IPR004659">
    <property type="entry name" value="RNase_E/G"/>
</dbReference>
<evidence type="ECO:0000256" key="16">
    <source>
        <dbReference type="ARBA" id="ARBA00022884"/>
    </source>
</evidence>
<protein>
    <recommendedName>
        <fullName evidence="4">Ribonuclease G</fullName>
    </recommendedName>
</protein>
<keyword evidence="7" id="KW-0997">Cell inner membrane</keyword>
<keyword evidence="12" id="KW-0699">rRNA-binding</keyword>
<dbReference type="Gene3D" id="3.40.1260.20">
    <property type="entry name" value="Ribonuclease E, catalytic domain"/>
    <property type="match status" value="1"/>
</dbReference>
<dbReference type="GO" id="GO:0004540">
    <property type="term" value="F:RNA nuclease activity"/>
    <property type="evidence" value="ECO:0007669"/>
    <property type="project" value="InterPro"/>
</dbReference>
<evidence type="ECO:0000256" key="1">
    <source>
        <dbReference type="ARBA" id="ARBA00001946"/>
    </source>
</evidence>
<evidence type="ECO:0000256" key="14">
    <source>
        <dbReference type="ARBA" id="ARBA00022801"/>
    </source>
</evidence>
<comment type="subcellular location">
    <subcellularLocation>
        <location evidence="2">Cytoplasm</location>
    </subcellularLocation>
</comment>
<evidence type="ECO:0000256" key="9">
    <source>
        <dbReference type="ARBA" id="ARBA00022694"/>
    </source>
</evidence>
<dbReference type="Gene3D" id="2.40.50.140">
    <property type="entry name" value="Nucleic acid-binding proteins"/>
    <property type="match status" value="2"/>
</dbReference>
<evidence type="ECO:0000256" key="11">
    <source>
        <dbReference type="ARBA" id="ARBA00022723"/>
    </source>
</evidence>
<evidence type="ECO:0000256" key="7">
    <source>
        <dbReference type="ARBA" id="ARBA00022519"/>
    </source>
</evidence>
<evidence type="ECO:0000256" key="5">
    <source>
        <dbReference type="ARBA" id="ARBA00022475"/>
    </source>
</evidence>
<keyword evidence="15" id="KW-0460">Magnesium</keyword>
<dbReference type="Pfam" id="PF20833">
    <property type="entry name" value="RNase_E_G_Thio"/>
    <property type="match status" value="1"/>
</dbReference>
<dbReference type="Pfam" id="PF10150">
    <property type="entry name" value="RNase_E_G"/>
    <property type="match status" value="1"/>
</dbReference>
<keyword evidence="5" id="KW-1003">Cell membrane</keyword>
<dbReference type="InterPro" id="IPR003029">
    <property type="entry name" value="S1_domain"/>
</dbReference>
<proteinExistence type="inferred from homology"/>
<evidence type="ECO:0000256" key="12">
    <source>
        <dbReference type="ARBA" id="ARBA00022730"/>
    </source>
</evidence>
<dbReference type="SUPFAM" id="SSF50249">
    <property type="entry name" value="Nucleic acid-binding proteins"/>
    <property type="match status" value="1"/>
</dbReference>
<evidence type="ECO:0000256" key="6">
    <source>
        <dbReference type="ARBA" id="ARBA00022490"/>
    </source>
</evidence>
<comment type="similarity">
    <text evidence="3">Belongs to the RNase E/G family. RNase G subfamily.</text>
</comment>
<dbReference type="EMBL" id="OB661471">
    <property type="protein sequence ID" value="CAD7228303.1"/>
    <property type="molecule type" value="Genomic_DNA"/>
</dbReference>
<gene>
    <name evidence="20" type="ORF">CTOB1V02_LOCUS6190</name>
</gene>
<keyword evidence="16" id="KW-0694">RNA-binding</keyword>
<sequence length="467" mass="52828">MLIDATHEEETRVAVVDGNQLVEFDYESSVRKQLKGGIYLAKVTRVEPSLQAAFVNFGGNRHGFLPFSEIHPDYFRIPRGQIMLIQVSKEERGNKGAAVTTYMSLPGRYCVLMPNSPRGGGVSRKIGNFKDRKRMREILKELTIPEGMSVILRTAGVSRTKAEIKRDLDYLTRLWNTIREETLKSTAPALINEEGNLIKRSIRDLYTRDIDEVLISGSKGFKTAKNFMKMLVPSHVKKVKEYTEDRVPLFHRYNVEKQISEIGEISVNLKSGGSLVINPTEALVSIDVNSGKATKERHIEETAVKTNLEAAVEVARQLRLRDLGGLVVIDFIDMEDRRNNRKVENKLRDALSSDRARIQVGRISSFGLLELSRQRLNPSLTEAQFEKCPHCDGRAVIKTQDFAAISAMRALEEEGIKGRVSELSLNVPNNVAVYILNNKRQMLVDIEARYGFRVHIRVDEELKASEF</sequence>
<evidence type="ECO:0000313" key="20">
    <source>
        <dbReference type="EMBL" id="CAD7228303.1"/>
    </source>
</evidence>
<keyword evidence="14" id="KW-0378">Hydrolase</keyword>
<dbReference type="SMART" id="SM00316">
    <property type="entry name" value="S1"/>
    <property type="match status" value="1"/>
</dbReference>
<keyword evidence="17" id="KW-0472">Membrane</keyword>
<dbReference type="AlphaFoldDB" id="A0A7R8WFC2"/>
<keyword evidence="10" id="KW-0540">Nuclease</keyword>
<comment type="function">
    <text evidence="18">Involved in intercistronic processing of primary transcripts from chloroplast operons. The endonucleolytic activity of the enzyme depends on the number of phosphates at the 5' end, is inhibited by structured RNA, and preferentially cleaves A/U-rich sequences.</text>
</comment>
<dbReference type="InterPro" id="IPR048583">
    <property type="entry name" value="RNase_E_G_thioredoxin-like"/>
</dbReference>
<evidence type="ECO:0000256" key="3">
    <source>
        <dbReference type="ARBA" id="ARBA00005663"/>
    </source>
</evidence>
<dbReference type="GO" id="GO:0019843">
    <property type="term" value="F:rRNA binding"/>
    <property type="evidence" value="ECO:0007669"/>
    <property type="project" value="UniProtKB-KW"/>
</dbReference>
<evidence type="ECO:0000256" key="13">
    <source>
        <dbReference type="ARBA" id="ARBA00022759"/>
    </source>
</evidence>
<evidence type="ECO:0000256" key="15">
    <source>
        <dbReference type="ARBA" id="ARBA00022842"/>
    </source>
</evidence>
<evidence type="ECO:0000256" key="2">
    <source>
        <dbReference type="ARBA" id="ARBA00004496"/>
    </source>
</evidence>
<organism evidence="20">
    <name type="scientific">Cyprideis torosa</name>
    <dbReference type="NCBI Taxonomy" id="163714"/>
    <lineage>
        <taxon>Eukaryota</taxon>
        <taxon>Metazoa</taxon>
        <taxon>Ecdysozoa</taxon>
        <taxon>Arthropoda</taxon>
        <taxon>Crustacea</taxon>
        <taxon>Oligostraca</taxon>
        <taxon>Ostracoda</taxon>
        <taxon>Podocopa</taxon>
        <taxon>Podocopida</taxon>
        <taxon>Cytherocopina</taxon>
        <taxon>Cytheroidea</taxon>
        <taxon>Cytherideidae</taxon>
        <taxon>Cyprideis</taxon>
    </lineage>
</organism>
<feature type="non-terminal residue" evidence="20">
    <location>
        <position position="467"/>
    </location>
</feature>
<dbReference type="PANTHER" id="PTHR30001:SF1">
    <property type="entry name" value="RIBONUCLEASE E_G-LIKE PROTEIN, CHLOROPLASTIC"/>
    <property type="match status" value="1"/>
</dbReference>
<keyword evidence="11" id="KW-0479">Metal-binding</keyword>
<evidence type="ECO:0000256" key="8">
    <source>
        <dbReference type="ARBA" id="ARBA00022552"/>
    </source>
</evidence>
<keyword evidence="8" id="KW-0698">rRNA processing</keyword>
<dbReference type="InterPro" id="IPR019307">
    <property type="entry name" value="RNA-bd_AU-1/RNase_E/G"/>
</dbReference>
<dbReference type="GO" id="GO:0005737">
    <property type="term" value="C:cytoplasm"/>
    <property type="evidence" value="ECO:0007669"/>
    <property type="project" value="UniProtKB-SubCell"/>
</dbReference>
<dbReference type="PANTHER" id="PTHR30001">
    <property type="entry name" value="RIBONUCLEASE"/>
    <property type="match status" value="1"/>
</dbReference>
<dbReference type="GO" id="GO:0016787">
    <property type="term" value="F:hydrolase activity"/>
    <property type="evidence" value="ECO:0007669"/>
    <property type="project" value="UniProtKB-KW"/>
</dbReference>
<evidence type="ECO:0000259" key="19">
    <source>
        <dbReference type="PROSITE" id="PS50126"/>
    </source>
</evidence>
<comment type="cofactor">
    <cofactor evidence="1">
        <name>Mg(2+)</name>
        <dbReference type="ChEBI" id="CHEBI:18420"/>
    </cofactor>
</comment>
<dbReference type="GO" id="GO:0008033">
    <property type="term" value="P:tRNA processing"/>
    <property type="evidence" value="ECO:0007669"/>
    <property type="project" value="UniProtKB-KW"/>
</dbReference>
<dbReference type="InterPro" id="IPR012340">
    <property type="entry name" value="NA-bd_OB-fold"/>
</dbReference>
<keyword evidence="6" id="KW-0963">Cytoplasm</keyword>
<reference evidence="20" key="1">
    <citation type="submission" date="2020-11" db="EMBL/GenBank/DDBJ databases">
        <authorList>
            <person name="Tran Van P."/>
        </authorList>
    </citation>
    <scope>NUCLEOTIDE SEQUENCE</scope>
</reference>
<name>A0A7R8WFC2_9CRUS</name>
<dbReference type="CDD" id="cd04453">
    <property type="entry name" value="S1_RNase_E"/>
    <property type="match status" value="1"/>
</dbReference>
<dbReference type="OrthoDB" id="448100at2759"/>
<evidence type="ECO:0000256" key="17">
    <source>
        <dbReference type="ARBA" id="ARBA00023136"/>
    </source>
</evidence>
<evidence type="ECO:0000256" key="10">
    <source>
        <dbReference type="ARBA" id="ARBA00022722"/>
    </source>
</evidence>
<dbReference type="PROSITE" id="PS50126">
    <property type="entry name" value="S1"/>
    <property type="match status" value="1"/>
</dbReference>
<accession>A0A7R8WFC2</accession>
<evidence type="ECO:0000256" key="18">
    <source>
        <dbReference type="ARBA" id="ARBA00023436"/>
    </source>
</evidence>